<evidence type="ECO:0000256" key="2">
    <source>
        <dbReference type="ARBA" id="ARBA00004653"/>
    </source>
</evidence>
<dbReference type="SUPFAM" id="SSF140111">
    <property type="entry name" value="Endosomal sorting complex assembly domain"/>
    <property type="match status" value="1"/>
</dbReference>
<keyword evidence="13 17" id="KW-0472">Membrane</keyword>
<evidence type="ECO:0000313" key="20">
    <source>
        <dbReference type="EMBL" id="CAI9096824.1"/>
    </source>
</evidence>
<keyword evidence="10 17" id="KW-1133">Transmembrane helix</keyword>
<keyword evidence="11" id="KW-0333">Golgi apparatus</keyword>
<comment type="similarity">
    <text evidence="3">Belongs to the nonaspanin (TM9SF) (TC 9.A.2) family.</text>
</comment>
<evidence type="ECO:0000259" key="18">
    <source>
        <dbReference type="PROSITE" id="PS51312"/>
    </source>
</evidence>
<keyword evidence="5 14" id="KW-0813">Transport</keyword>
<feature type="domain" description="UEV" evidence="19">
    <location>
        <begin position="19"/>
        <end position="163"/>
    </location>
</feature>
<dbReference type="InterPro" id="IPR004240">
    <property type="entry name" value="EMP70"/>
</dbReference>
<dbReference type="GO" id="GO:0000139">
    <property type="term" value="C:Golgi membrane"/>
    <property type="evidence" value="ECO:0007669"/>
    <property type="project" value="UniProtKB-SubCell"/>
</dbReference>
<dbReference type="InterPro" id="IPR016135">
    <property type="entry name" value="UBQ-conjugating_enzyme/RWD"/>
</dbReference>
<gene>
    <name evidence="20" type="ORF">OLC1_LOCUS7485</name>
</gene>
<evidence type="ECO:0000313" key="21">
    <source>
        <dbReference type="Proteomes" id="UP001161247"/>
    </source>
</evidence>
<dbReference type="Pfam" id="PF05743">
    <property type="entry name" value="UEV"/>
    <property type="match status" value="1"/>
</dbReference>
<evidence type="ECO:0000256" key="12">
    <source>
        <dbReference type="ARBA" id="ARBA00023054"/>
    </source>
</evidence>
<feature type="compositionally biased region" description="Pro residues" evidence="16">
    <location>
        <begin position="166"/>
        <end position="176"/>
    </location>
</feature>
<evidence type="ECO:0000256" key="4">
    <source>
        <dbReference type="ARBA" id="ARBA00009594"/>
    </source>
</evidence>
<evidence type="ECO:0000256" key="14">
    <source>
        <dbReference type="PROSITE-ProRule" id="PRU00644"/>
    </source>
</evidence>
<dbReference type="InterPro" id="IPR008883">
    <property type="entry name" value="UEV_N"/>
</dbReference>
<evidence type="ECO:0000256" key="6">
    <source>
        <dbReference type="ARBA" id="ARBA00022692"/>
    </source>
</evidence>
<organism evidence="20 21">
    <name type="scientific">Oldenlandia corymbosa var. corymbosa</name>
    <dbReference type="NCBI Taxonomy" id="529605"/>
    <lineage>
        <taxon>Eukaryota</taxon>
        <taxon>Viridiplantae</taxon>
        <taxon>Streptophyta</taxon>
        <taxon>Embryophyta</taxon>
        <taxon>Tracheophyta</taxon>
        <taxon>Spermatophyta</taxon>
        <taxon>Magnoliopsida</taxon>
        <taxon>eudicotyledons</taxon>
        <taxon>Gunneridae</taxon>
        <taxon>Pentapetalae</taxon>
        <taxon>asterids</taxon>
        <taxon>lamiids</taxon>
        <taxon>Gentianales</taxon>
        <taxon>Rubiaceae</taxon>
        <taxon>Rubioideae</taxon>
        <taxon>Spermacoceae</taxon>
        <taxon>Hedyotis-Oldenlandia complex</taxon>
        <taxon>Oldenlandia</taxon>
    </lineage>
</organism>
<dbReference type="PROSITE" id="PS51312">
    <property type="entry name" value="SB"/>
    <property type="match status" value="1"/>
</dbReference>
<feature type="coiled-coil region" evidence="15">
    <location>
        <begin position="262"/>
        <end position="296"/>
    </location>
</feature>
<feature type="transmembrane region" description="Helical" evidence="17">
    <location>
        <begin position="776"/>
        <end position="798"/>
    </location>
</feature>
<protein>
    <submittedName>
        <fullName evidence="20">OLC1v1033048C1</fullName>
    </submittedName>
</protein>
<dbReference type="EMBL" id="OX459119">
    <property type="protein sequence ID" value="CAI9096824.1"/>
    <property type="molecule type" value="Genomic_DNA"/>
</dbReference>
<feature type="region of interest" description="Disordered" evidence="16">
    <location>
        <begin position="157"/>
        <end position="198"/>
    </location>
</feature>
<feature type="compositionally biased region" description="Pro residues" evidence="16">
    <location>
        <begin position="189"/>
        <end position="198"/>
    </location>
</feature>
<keyword evidence="6 17" id="KW-0812">Transmembrane</keyword>
<dbReference type="Proteomes" id="UP001161247">
    <property type="component" value="Chromosome 2"/>
</dbReference>
<dbReference type="InterPro" id="IPR037202">
    <property type="entry name" value="ESCRT_assembly_dom"/>
</dbReference>
<evidence type="ECO:0000256" key="3">
    <source>
        <dbReference type="ARBA" id="ARBA00005227"/>
    </source>
</evidence>
<proteinExistence type="inferred from homology"/>
<keyword evidence="8" id="KW-0967">Endosome</keyword>
<feature type="transmembrane region" description="Helical" evidence="17">
    <location>
        <begin position="675"/>
        <end position="698"/>
    </location>
</feature>
<dbReference type="GO" id="GO:0010008">
    <property type="term" value="C:endosome membrane"/>
    <property type="evidence" value="ECO:0007669"/>
    <property type="project" value="UniProtKB-SubCell"/>
</dbReference>
<comment type="similarity">
    <text evidence="4">Belongs to the ubiquitin-conjugating enzyme family. UEV subfamily.</text>
</comment>
<evidence type="ECO:0000256" key="17">
    <source>
        <dbReference type="SAM" id="Phobius"/>
    </source>
</evidence>
<dbReference type="PROSITE" id="PS51322">
    <property type="entry name" value="UEV"/>
    <property type="match status" value="1"/>
</dbReference>
<keyword evidence="12 15" id="KW-0175">Coiled coil</keyword>
<evidence type="ECO:0000256" key="10">
    <source>
        <dbReference type="ARBA" id="ARBA00022989"/>
    </source>
</evidence>
<feature type="transmembrane region" description="Helical" evidence="17">
    <location>
        <begin position="866"/>
        <end position="888"/>
    </location>
</feature>
<evidence type="ECO:0000256" key="11">
    <source>
        <dbReference type="ARBA" id="ARBA00023034"/>
    </source>
</evidence>
<dbReference type="SUPFAM" id="SSF54495">
    <property type="entry name" value="UBC-like"/>
    <property type="match status" value="1"/>
</dbReference>
<dbReference type="GO" id="GO:0072657">
    <property type="term" value="P:protein localization to membrane"/>
    <property type="evidence" value="ECO:0007669"/>
    <property type="project" value="TreeGrafter"/>
</dbReference>
<keyword evidence="21" id="KW-1185">Reference proteome</keyword>
<dbReference type="AlphaFoldDB" id="A0AAV1CMJ0"/>
<feature type="transmembrane region" description="Helical" evidence="17">
    <location>
        <begin position="610"/>
        <end position="633"/>
    </location>
</feature>
<accession>A0AAV1CMJ0</accession>
<feature type="transmembrane region" description="Helical" evidence="17">
    <location>
        <begin position="935"/>
        <end position="968"/>
    </location>
</feature>
<keyword evidence="7" id="KW-0732">Signal</keyword>
<dbReference type="Pfam" id="PF02990">
    <property type="entry name" value="EMP70"/>
    <property type="match status" value="2"/>
</dbReference>
<feature type="transmembrane region" description="Helical" evidence="17">
    <location>
        <begin position="710"/>
        <end position="733"/>
    </location>
</feature>
<evidence type="ECO:0000256" key="13">
    <source>
        <dbReference type="ARBA" id="ARBA00023136"/>
    </source>
</evidence>
<evidence type="ECO:0000256" key="7">
    <source>
        <dbReference type="ARBA" id="ARBA00022729"/>
    </source>
</evidence>
<dbReference type="PANTHER" id="PTHR10766:SF167">
    <property type="entry name" value="TRANSMEMBRANE 9 SUPERFAMILY MEMBER"/>
    <property type="match status" value="1"/>
</dbReference>
<name>A0AAV1CMJ0_OLDCO</name>
<evidence type="ECO:0000256" key="5">
    <source>
        <dbReference type="ARBA" id="ARBA00022448"/>
    </source>
</evidence>
<evidence type="ECO:0000256" key="1">
    <source>
        <dbReference type="ARBA" id="ARBA00004337"/>
    </source>
</evidence>
<dbReference type="PANTHER" id="PTHR10766">
    <property type="entry name" value="TRANSMEMBRANE 9 SUPERFAMILY PROTEIN"/>
    <property type="match status" value="1"/>
</dbReference>
<feature type="transmembrane region" description="Helical" evidence="17">
    <location>
        <begin position="745"/>
        <end position="770"/>
    </location>
</feature>
<dbReference type="Pfam" id="PF09454">
    <property type="entry name" value="Vps23_core"/>
    <property type="match status" value="1"/>
</dbReference>
<dbReference type="Gene3D" id="6.10.140.820">
    <property type="match status" value="1"/>
</dbReference>
<feature type="transmembrane region" description="Helical" evidence="17">
    <location>
        <begin position="900"/>
        <end position="923"/>
    </location>
</feature>
<keyword evidence="9 14" id="KW-0653">Protein transport</keyword>
<reference evidence="20" key="1">
    <citation type="submission" date="2023-03" db="EMBL/GenBank/DDBJ databases">
        <authorList>
            <person name="Julca I."/>
        </authorList>
    </citation>
    <scope>NUCLEOTIDE SEQUENCE</scope>
</reference>
<feature type="domain" description="SB" evidence="18">
    <location>
        <begin position="328"/>
        <end position="396"/>
    </location>
</feature>
<evidence type="ECO:0000259" key="19">
    <source>
        <dbReference type="PROSITE" id="PS51322"/>
    </source>
</evidence>
<dbReference type="GO" id="GO:0015031">
    <property type="term" value="P:protein transport"/>
    <property type="evidence" value="ECO:0007669"/>
    <property type="project" value="UniProtKB-UniRule"/>
</dbReference>
<evidence type="ECO:0000256" key="9">
    <source>
        <dbReference type="ARBA" id="ARBA00022927"/>
    </source>
</evidence>
<dbReference type="Gene3D" id="3.10.110.10">
    <property type="entry name" value="Ubiquitin Conjugating Enzyme"/>
    <property type="match status" value="1"/>
</dbReference>
<dbReference type="InterPro" id="IPR017916">
    <property type="entry name" value="SB_dom"/>
</dbReference>
<dbReference type="CDD" id="cd11685">
    <property type="entry name" value="UEV_TSG101-like"/>
    <property type="match status" value="1"/>
</dbReference>
<evidence type="ECO:0000256" key="8">
    <source>
        <dbReference type="ARBA" id="ARBA00022753"/>
    </source>
</evidence>
<comment type="subcellular location">
    <subcellularLocation>
        <location evidence="1">Endosome membrane</location>
        <topology evidence="1">Multi-pass membrane protein</topology>
    </subcellularLocation>
    <subcellularLocation>
        <location evidence="2">Golgi apparatus membrane</location>
        <topology evidence="2">Multi-pass membrane protein</topology>
    </subcellularLocation>
</comment>
<sequence>MVPQPPPPAVNAQYNQQFLNNVLSTRALPYVEDVKWLIRQHLLALSEAYPSLQIKTSSFTHNDGRSVNLLQAEGTVPMVFQNVTYNIPIQIWLMESYPRHAPLVYVTPTPDMIIKRGHPFVSPDGVVSIPYLQNWVYPSSSLVELARNLSHFFGREPPVYSQRRPNPNPNPNPSFPNPNTVAVNTPNPGLGPKPAIPPRVTPPYPPSPYTAGGGNMSGRIMDDPSEVYKRNAMNKLVETVYSDMVGLRKSREAEVEGLISVQAALRQRENQLANGLKEMQDEKEILEQQLQMVLMNADVMETWLKENGEKLGKLGGNVDVDQAFEPCDALSKQLIECTALDLAAEDVLYALDKAVQEGAIPFDQYLRHVRLLSRDQFIHRATSSKIRNAQMHAQVSNMASRISHSYIIISHTMNKSMTIFIFSILWCYHLVNPVRSDASDQRYKPGDPVPLYAIKIGPFHNPSESYQYYDLPFCLPDHVRKKNEAAHNDTNGDPIIHGPYDLDFLVNKESVILCKKTLTINEVVQFRKAVGKDYYFEMYYDDLPIWGLIGRVDREGRDESNYAYLFRHLSEDKEVEAEFTYSVKWMRTNIPFENRLDKFLQPSLPRHLEIHWFSIINSCTIVLLLTGFLGAMLTRIIRNDFIRYRYDENSMNDQEERGWKYIHGDVFRFPKYKSVFAAAIGCGTQLFASTVFIFLLRFVGYFHPQNQGDLLMALLGVNAVTSGIAGYTASSFYRQLEGTDWVQNLLLTWSLLNVPLFLTFCPLNSIAVAFSPSAALPFGTVMNIILLWTLVTASSVLLGGIMGKNRRREFQVPCHNSKYPREIPGQPWYRCTISQMAMAGFFSFSAIYIELYHVLQSVRGHKIDTIFSILFVVFIILLIVTAFVTVALTYFQLAAEDHQWWWRSFLCGGSTGIFIFIYCLFYCQSEMFSFIQTSFFLGYMACICYGFFLMLGTLGFLSALYFVCHIFLSIKLEKLTKWVVSESPHNMSYQRHQQVQTFRSLFCKQSFHPDILTNSGGINFRTNPSPEHILVSLMATSSMMLLLNQIQLPLAFLART</sequence>
<feature type="compositionally biased region" description="Low complexity" evidence="16">
    <location>
        <begin position="177"/>
        <end position="188"/>
    </location>
</feature>
<evidence type="ECO:0000256" key="16">
    <source>
        <dbReference type="SAM" id="MobiDB-lite"/>
    </source>
</evidence>
<evidence type="ECO:0000256" key="15">
    <source>
        <dbReference type="SAM" id="Coils"/>
    </source>
</evidence>